<gene>
    <name evidence="5" type="ORF">SAMN04487911_111100</name>
</gene>
<keyword evidence="2" id="KW-0677">Repeat</keyword>
<organism evidence="5 6">
    <name type="scientific">Arenibacter nanhaiticus</name>
    <dbReference type="NCBI Taxonomy" id="558155"/>
    <lineage>
        <taxon>Bacteria</taxon>
        <taxon>Pseudomonadati</taxon>
        <taxon>Bacteroidota</taxon>
        <taxon>Flavobacteriia</taxon>
        <taxon>Flavobacteriales</taxon>
        <taxon>Flavobacteriaceae</taxon>
        <taxon>Arenibacter</taxon>
    </lineage>
</organism>
<accession>A0A1M6GQR5</accession>
<dbReference type="Pfam" id="PF03160">
    <property type="entry name" value="Calx-beta"/>
    <property type="match status" value="1"/>
</dbReference>
<evidence type="ECO:0000256" key="3">
    <source>
        <dbReference type="ARBA" id="ARBA00022837"/>
    </source>
</evidence>
<proteinExistence type="predicted"/>
<evidence type="ECO:0000256" key="2">
    <source>
        <dbReference type="ARBA" id="ARBA00022737"/>
    </source>
</evidence>
<dbReference type="STRING" id="558155.SAMN04487911_111100"/>
<evidence type="ECO:0000313" key="6">
    <source>
        <dbReference type="Proteomes" id="UP000184231"/>
    </source>
</evidence>
<name>A0A1M6GQR5_9FLAO</name>
<dbReference type="EMBL" id="FQYX01000011">
    <property type="protein sequence ID" value="SHJ12263.1"/>
    <property type="molecule type" value="Genomic_DNA"/>
</dbReference>
<dbReference type="InterPro" id="IPR003644">
    <property type="entry name" value="Calx_beta"/>
</dbReference>
<evidence type="ECO:0000313" key="5">
    <source>
        <dbReference type="EMBL" id="SHJ12263.1"/>
    </source>
</evidence>
<feature type="non-terminal residue" evidence="5">
    <location>
        <position position="143"/>
    </location>
</feature>
<keyword evidence="1" id="KW-0732">Signal</keyword>
<sequence>MKLRSPNIIFANPTISQVLKRFASLLVLMLLAFSGYGQDPISISDVTLVEGNSGTTAFEFTVSVDGGGNATNEITFNYATADNTATLANGDYQSSMGIGTIPLGSPNTTVTVQVNGDFFVEPNEDFFVNLSLPINATITDGQG</sequence>
<feature type="domain" description="Calx-beta" evidence="4">
    <location>
        <begin position="51"/>
        <end position="133"/>
    </location>
</feature>
<protein>
    <submittedName>
        <fullName evidence="5">Calx-beta domain-containing protein</fullName>
    </submittedName>
</protein>
<dbReference type="AlphaFoldDB" id="A0A1M6GQR5"/>
<evidence type="ECO:0000256" key="1">
    <source>
        <dbReference type="ARBA" id="ARBA00022729"/>
    </source>
</evidence>
<dbReference type="InterPro" id="IPR038081">
    <property type="entry name" value="CalX-like_sf"/>
</dbReference>
<reference evidence="5 6" key="1">
    <citation type="submission" date="2016-11" db="EMBL/GenBank/DDBJ databases">
        <authorList>
            <person name="Jaros S."/>
            <person name="Januszkiewicz K."/>
            <person name="Wedrychowicz H."/>
        </authorList>
    </citation>
    <scope>NUCLEOTIDE SEQUENCE [LARGE SCALE GENOMIC DNA]</scope>
    <source>
        <strain evidence="5 6">CGMCC 1.8863</strain>
    </source>
</reference>
<keyword evidence="3" id="KW-0106">Calcium</keyword>
<dbReference type="Gene3D" id="2.60.40.2030">
    <property type="match status" value="1"/>
</dbReference>
<dbReference type="RefSeq" id="WP_143150479.1">
    <property type="nucleotide sequence ID" value="NZ_FQYX01000011.1"/>
</dbReference>
<dbReference type="Proteomes" id="UP000184231">
    <property type="component" value="Unassembled WGS sequence"/>
</dbReference>
<keyword evidence="6" id="KW-1185">Reference proteome</keyword>
<dbReference type="OrthoDB" id="1391086at2"/>
<dbReference type="SUPFAM" id="SSF141072">
    <property type="entry name" value="CalX-like"/>
    <property type="match status" value="1"/>
</dbReference>
<dbReference type="GO" id="GO:0016020">
    <property type="term" value="C:membrane"/>
    <property type="evidence" value="ECO:0007669"/>
    <property type="project" value="InterPro"/>
</dbReference>
<dbReference type="GO" id="GO:0007154">
    <property type="term" value="P:cell communication"/>
    <property type="evidence" value="ECO:0007669"/>
    <property type="project" value="InterPro"/>
</dbReference>
<evidence type="ECO:0000259" key="4">
    <source>
        <dbReference type="Pfam" id="PF03160"/>
    </source>
</evidence>